<dbReference type="eggNOG" id="ENOG502QW7G">
    <property type="taxonomic scope" value="Eukaryota"/>
</dbReference>
<dbReference type="GO" id="GO:0010073">
    <property type="term" value="P:meristem maintenance"/>
    <property type="evidence" value="ECO:0007669"/>
    <property type="project" value="InterPro"/>
</dbReference>
<dbReference type="EnsemblPlants" id="Bra013189.1">
    <property type="protein sequence ID" value="Bra013189.1-P"/>
    <property type="gene ID" value="Bra013189"/>
</dbReference>
<dbReference type="Pfam" id="PF10536">
    <property type="entry name" value="PMD"/>
    <property type="match status" value="1"/>
</dbReference>
<reference evidence="3 4" key="2">
    <citation type="journal article" date="2018" name="Hortic Res">
        <title>Improved Brassica rapa reference genome by single-molecule sequencing and chromosome conformation capture technologies.</title>
        <authorList>
            <person name="Zhang L."/>
            <person name="Cai X."/>
            <person name="Wu J."/>
            <person name="Liu M."/>
            <person name="Grob S."/>
            <person name="Cheng F."/>
            <person name="Liang J."/>
            <person name="Cai C."/>
            <person name="Liu Z."/>
            <person name="Liu B."/>
            <person name="Wang F."/>
            <person name="Li S."/>
            <person name="Liu F."/>
            <person name="Li X."/>
            <person name="Cheng L."/>
            <person name="Yang W."/>
            <person name="Li M.H."/>
            <person name="Grossniklaus U."/>
            <person name="Zheng H."/>
            <person name="Wang X."/>
        </authorList>
    </citation>
    <scope>NUCLEOTIDE SEQUENCE [LARGE SCALE GENOMIC DNA]</scope>
    <source>
        <strain evidence="3 4">cv. Chiifu-401-42</strain>
    </source>
</reference>
<reference evidence="3 4" key="1">
    <citation type="journal article" date="2011" name="Nat. Genet.">
        <title>The genome of the mesopolyploid crop species Brassica rapa.</title>
        <authorList>
            <consortium name="Brassica rapa Genome Sequencing Project Consortium"/>
            <person name="Wang X."/>
            <person name="Wang H."/>
            <person name="Wang J."/>
            <person name="Sun R."/>
            <person name="Wu J."/>
            <person name="Liu S."/>
            <person name="Bai Y."/>
            <person name="Mun J.H."/>
            <person name="Bancroft I."/>
            <person name="Cheng F."/>
            <person name="Huang S."/>
            <person name="Li X."/>
            <person name="Hua W."/>
            <person name="Wang J."/>
            <person name="Wang X."/>
            <person name="Freeling M."/>
            <person name="Pires J.C."/>
            <person name="Paterson A.H."/>
            <person name="Chalhoub B."/>
            <person name="Wang B."/>
            <person name="Hayward A."/>
            <person name="Sharpe A.G."/>
            <person name="Park B.S."/>
            <person name="Weisshaar B."/>
            <person name="Liu B."/>
            <person name="Li B."/>
            <person name="Liu B."/>
            <person name="Tong C."/>
            <person name="Song C."/>
            <person name="Duran C."/>
            <person name="Peng C."/>
            <person name="Geng C."/>
            <person name="Koh C."/>
            <person name="Lin C."/>
            <person name="Edwards D."/>
            <person name="Mu D."/>
            <person name="Shen D."/>
            <person name="Soumpourou E."/>
            <person name="Li F."/>
            <person name="Fraser F."/>
            <person name="Conant G."/>
            <person name="Lassalle G."/>
            <person name="King G.J."/>
            <person name="Bonnema G."/>
            <person name="Tang H."/>
            <person name="Wang H."/>
            <person name="Belcram H."/>
            <person name="Zhou H."/>
            <person name="Hirakawa H."/>
            <person name="Abe H."/>
            <person name="Guo H."/>
            <person name="Wang H."/>
            <person name="Jin H."/>
            <person name="Parkin I.A."/>
            <person name="Batley J."/>
            <person name="Kim J.S."/>
            <person name="Just J."/>
            <person name="Li J."/>
            <person name="Xu J."/>
            <person name="Deng J."/>
            <person name="Kim J.A."/>
            <person name="Li J."/>
            <person name="Yu J."/>
            <person name="Meng J."/>
            <person name="Wang J."/>
            <person name="Min J."/>
            <person name="Poulain J."/>
            <person name="Wang J."/>
            <person name="Hatakeyama K."/>
            <person name="Wu K."/>
            <person name="Wang L."/>
            <person name="Fang L."/>
            <person name="Trick M."/>
            <person name="Links M.G."/>
            <person name="Zhao M."/>
            <person name="Jin M."/>
            <person name="Ramchiary N."/>
            <person name="Drou N."/>
            <person name="Berkman P.J."/>
            <person name="Cai Q."/>
            <person name="Huang Q."/>
            <person name="Li R."/>
            <person name="Tabata S."/>
            <person name="Cheng S."/>
            <person name="Zhang S."/>
            <person name="Zhang S."/>
            <person name="Huang S."/>
            <person name="Sato S."/>
            <person name="Sun S."/>
            <person name="Kwon S.J."/>
            <person name="Choi S.R."/>
            <person name="Lee T.H."/>
            <person name="Fan W."/>
            <person name="Zhao X."/>
            <person name="Tan X."/>
            <person name="Xu X."/>
            <person name="Wang Y."/>
            <person name="Qiu Y."/>
            <person name="Yin Y."/>
            <person name="Li Y."/>
            <person name="Du Y."/>
            <person name="Liao Y."/>
            <person name="Lim Y."/>
            <person name="Narusaka Y."/>
            <person name="Wang Y."/>
            <person name="Wang Z."/>
            <person name="Li Z."/>
            <person name="Wang Z."/>
            <person name="Xiong Z."/>
            <person name="Zhang Z."/>
        </authorList>
    </citation>
    <scope>NUCLEOTIDE SEQUENCE [LARGE SCALE GENOMIC DNA]</scope>
    <source>
        <strain evidence="3 4">cv. Chiifu-401-42</strain>
    </source>
</reference>
<protein>
    <recommendedName>
        <fullName evidence="2">Aminotransferase-like plant mobile domain-containing protein</fullName>
    </recommendedName>
</protein>
<evidence type="ECO:0000259" key="2">
    <source>
        <dbReference type="Pfam" id="PF10536"/>
    </source>
</evidence>
<dbReference type="InterPro" id="IPR019557">
    <property type="entry name" value="AminoTfrase-like_pln_mobile"/>
</dbReference>
<keyword evidence="4" id="KW-1185">Reference proteome</keyword>
<evidence type="ECO:0000313" key="4">
    <source>
        <dbReference type="Proteomes" id="UP000011750"/>
    </source>
</evidence>
<name>M4D9M9_BRACM</name>
<feature type="compositionally biased region" description="Acidic residues" evidence="1">
    <location>
        <begin position="328"/>
        <end position="339"/>
    </location>
</feature>
<feature type="region of interest" description="Disordered" evidence="1">
    <location>
        <begin position="307"/>
        <end position="339"/>
    </location>
</feature>
<sequence length="480" mass="54644">MLMDVITNPGPLKDIVLYDQEKHVSSAVWDGQERGALRCHEHTSKLSEWKLNSKQIELVERAGFGYYHLNIGRPKLNREPVHDHFPFVLRWKGKQNGPTANRDVIFYRKALDVLKPSDVEWLPYENMDGRYIPEHIRNSLQLGRSRTMLISFDKAERHLPDRCLKQFGLFQGIPEDVHKWVRKSRGVDGGVNFSSKMEPELNEWEMRWDNIVPDDVLGVDEADYMRWYLGITRKVVGRPISLSSEFQRTIANVRDILELAENFPTHDLDLERGNMMARIISLAQDCLRDQVGVTPTESQQQIELGKRMRGKERVRRKGMGKRRKGIDPMEDYGGSEDESQFGGPVLEVDQLHLPLTHHGNSVYDGTHMYDPVTKVDDMELCDEIPQLPEAQDMNKIDGGSSSLDVVGTSNAMTGEEGLGELPESYDVKREDRESKVEDNDAAKESNEENVNREEEDGIDMGGNVAESSSLGRRGENSVVA</sequence>
<dbReference type="InParanoid" id="M4D9M9"/>
<feature type="compositionally biased region" description="Basic and acidic residues" evidence="1">
    <location>
        <begin position="425"/>
        <end position="452"/>
    </location>
</feature>
<dbReference type="Gramene" id="Bra013189.1">
    <property type="protein sequence ID" value="Bra013189.1-P"/>
    <property type="gene ID" value="Bra013189"/>
</dbReference>
<dbReference type="PANTHER" id="PTHR46033">
    <property type="entry name" value="PROTEIN MAIN-LIKE 2"/>
    <property type="match status" value="1"/>
</dbReference>
<accession>M4D9M9</accession>
<dbReference type="HOGENOM" id="CLU_028845_3_1_1"/>
<dbReference type="AlphaFoldDB" id="M4D9M9"/>
<feature type="compositionally biased region" description="Basic residues" evidence="1">
    <location>
        <begin position="307"/>
        <end position="324"/>
    </location>
</feature>
<evidence type="ECO:0000313" key="3">
    <source>
        <dbReference type="EnsemblPlants" id="Bra013189.1-P"/>
    </source>
</evidence>
<reference evidence="3" key="3">
    <citation type="submission" date="2023-03" db="UniProtKB">
        <authorList>
            <consortium name="EnsemblPlants"/>
        </authorList>
    </citation>
    <scope>IDENTIFICATION</scope>
    <source>
        <strain evidence="3">cv. Chiifu-401-42</strain>
    </source>
</reference>
<dbReference type="Proteomes" id="UP000011750">
    <property type="component" value="Chromosome A03"/>
</dbReference>
<feature type="domain" description="Aminotransferase-like plant mobile" evidence="2">
    <location>
        <begin position="66"/>
        <end position="228"/>
    </location>
</feature>
<organism evidence="3 4">
    <name type="scientific">Brassica campestris</name>
    <name type="common">Field mustard</name>
    <dbReference type="NCBI Taxonomy" id="3711"/>
    <lineage>
        <taxon>Eukaryota</taxon>
        <taxon>Viridiplantae</taxon>
        <taxon>Streptophyta</taxon>
        <taxon>Embryophyta</taxon>
        <taxon>Tracheophyta</taxon>
        <taxon>Spermatophyta</taxon>
        <taxon>Magnoliopsida</taxon>
        <taxon>eudicotyledons</taxon>
        <taxon>Gunneridae</taxon>
        <taxon>Pentapetalae</taxon>
        <taxon>rosids</taxon>
        <taxon>malvids</taxon>
        <taxon>Brassicales</taxon>
        <taxon>Brassicaceae</taxon>
        <taxon>Brassiceae</taxon>
        <taxon>Brassica</taxon>
    </lineage>
</organism>
<dbReference type="STRING" id="51351.M4D9M9"/>
<dbReference type="PANTHER" id="PTHR46033:SF1">
    <property type="entry name" value="PROTEIN MAIN-LIKE 2"/>
    <property type="match status" value="1"/>
</dbReference>
<feature type="compositionally biased region" description="Polar residues" evidence="1">
    <location>
        <begin position="399"/>
        <end position="412"/>
    </location>
</feature>
<proteinExistence type="predicted"/>
<evidence type="ECO:0000256" key="1">
    <source>
        <dbReference type="SAM" id="MobiDB-lite"/>
    </source>
</evidence>
<feature type="region of interest" description="Disordered" evidence="1">
    <location>
        <begin position="389"/>
        <end position="480"/>
    </location>
</feature>
<dbReference type="InterPro" id="IPR044824">
    <property type="entry name" value="MAIN-like"/>
</dbReference>
<dbReference type="FunCoup" id="M4D9M9">
    <property type="interactions" value="1437"/>
</dbReference>